<proteinExistence type="predicted"/>
<dbReference type="Proteomes" id="UP001054837">
    <property type="component" value="Unassembled WGS sequence"/>
</dbReference>
<name>A0AAV4S840_9ARAC</name>
<comment type="caution">
    <text evidence="1">The sequence shown here is derived from an EMBL/GenBank/DDBJ whole genome shotgun (WGS) entry which is preliminary data.</text>
</comment>
<sequence length="96" mass="10721">MIVFSVITCLYTFKSSEQKTRLRAADLPEDDDSSLECGPDPWNFAAQIDWQGDGEKFKAVTPKRFHEVMILPPPFSPSDETAYIPAGNKSLNPAPF</sequence>
<dbReference type="AlphaFoldDB" id="A0AAV4S840"/>
<accession>A0AAV4S840</accession>
<keyword evidence="2" id="KW-1185">Reference proteome</keyword>
<protein>
    <submittedName>
        <fullName evidence="1">Uncharacterized protein</fullName>
    </submittedName>
</protein>
<organism evidence="1 2">
    <name type="scientific">Caerostris darwini</name>
    <dbReference type="NCBI Taxonomy" id="1538125"/>
    <lineage>
        <taxon>Eukaryota</taxon>
        <taxon>Metazoa</taxon>
        <taxon>Ecdysozoa</taxon>
        <taxon>Arthropoda</taxon>
        <taxon>Chelicerata</taxon>
        <taxon>Arachnida</taxon>
        <taxon>Araneae</taxon>
        <taxon>Araneomorphae</taxon>
        <taxon>Entelegynae</taxon>
        <taxon>Araneoidea</taxon>
        <taxon>Araneidae</taxon>
        <taxon>Caerostris</taxon>
    </lineage>
</organism>
<evidence type="ECO:0000313" key="1">
    <source>
        <dbReference type="EMBL" id="GIY29079.1"/>
    </source>
</evidence>
<evidence type="ECO:0000313" key="2">
    <source>
        <dbReference type="Proteomes" id="UP001054837"/>
    </source>
</evidence>
<gene>
    <name evidence="1" type="ORF">CDAR_86221</name>
</gene>
<dbReference type="EMBL" id="BPLQ01007270">
    <property type="protein sequence ID" value="GIY29079.1"/>
    <property type="molecule type" value="Genomic_DNA"/>
</dbReference>
<reference evidence="1 2" key="1">
    <citation type="submission" date="2021-06" db="EMBL/GenBank/DDBJ databases">
        <title>Caerostris darwini draft genome.</title>
        <authorList>
            <person name="Kono N."/>
            <person name="Arakawa K."/>
        </authorList>
    </citation>
    <scope>NUCLEOTIDE SEQUENCE [LARGE SCALE GENOMIC DNA]</scope>
</reference>